<sequence length="393" mass="43811">MAPPPPTPPLKASADVWTTFVDNLSRRVTRGVLWELFDHYDSAWIDNALVGIARQSFDLEFVQKAIASDGIYANVAKWGNVPNSCIIIFDSCSEKDVVASSLGKNSLSIHGVHRFDKEPTFGLNQEEFSQPLNSRERGYVVGNVLDNNCGDDGSQSPRFMAQQLKSTEVPPLVLTLKNLNSSDGLDMSIGLVHVHQHKTFSVEIVPDNLVGLENHMEGQLQNSNKVEIVPIFIDNGIMNSHKSRDNSFFSSSHRRDIRRLVRESLELPGGNKRVLKKVCEIEEDTSIGLVGSLLCMWDGDWFIAEGMFNVPWFVGGDFNYILNVEEKSCIIVNVSVMDIFRQFVQEAELVYLPLQGGSFTSSSNRKPPTLVLLDRFLLNYQILSTGDTSTIIG</sequence>
<keyword evidence="2" id="KW-1185">Reference proteome</keyword>
<reference evidence="1 2" key="1">
    <citation type="journal article" date="2024" name="G3 (Bethesda)">
        <title>Genome assembly of Hibiscus sabdariffa L. provides insights into metabolisms of medicinal natural products.</title>
        <authorList>
            <person name="Kim T."/>
        </authorList>
    </citation>
    <scope>NUCLEOTIDE SEQUENCE [LARGE SCALE GENOMIC DNA]</scope>
    <source>
        <strain evidence="1">TK-2024</strain>
        <tissue evidence="1">Old leaves</tissue>
    </source>
</reference>
<dbReference type="Proteomes" id="UP001472677">
    <property type="component" value="Unassembled WGS sequence"/>
</dbReference>
<accession>A0ABR2G7U7</accession>
<comment type="caution">
    <text evidence="1">The sequence shown here is derived from an EMBL/GenBank/DDBJ whole genome shotgun (WGS) entry which is preliminary data.</text>
</comment>
<proteinExistence type="predicted"/>
<gene>
    <name evidence="1" type="ORF">V6N12_064861</name>
</gene>
<organism evidence="1 2">
    <name type="scientific">Hibiscus sabdariffa</name>
    <name type="common">roselle</name>
    <dbReference type="NCBI Taxonomy" id="183260"/>
    <lineage>
        <taxon>Eukaryota</taxon>
        <taxon>Viridiplantae</taxon>
        <taxon>Streptophyta</taxon>
        <taxon>Embryophyta</taxon>
        <taxon>Tracheophyta</taxon>
        <taxon>Spermatophyta</taxon>
        <taxon>Magnoliopsida</taxon>
        <taxon>eudicotyledons</taxon>
        <taxon>Gunneridae</taxon>
        <taxon>Pentapetalae</taxon>
        <taxon>rosids</taxon>
        <taxon>malvids</taxon>
        <taxon>Malvales</taxon>
        <taxon>Malvaceae</taxon>
        <taxon>Malvoideae</taxon>
        <taxon>Hibiscus</taxon>
    </lineage>
</organism>
<evidence type="ECO:0000313" key="1">
    <source>
        <dbReference type="EMBL" id="KAK8596369.1"/>
    </source>
</evidence>
<name>A0ABR2G7U7_9ROSI</name>
<dbReference type="SUPFAM" id="SSF56219">
    <property type="entry name" value="DNase I-like"/>
    <property type="match status" value="1"/>
</dbReference>
<dbReference type="InterPro" id="IPR036691">
    <property type="entry name" value="Endo/exonu/phosph_ase_sf"/>
</dbReference>
<evidence type="ECO:0000313" key="2">
    <source>
        <dbReference type="Proteomes" id="UP001472677"/>
    </source>
</evidence>
<protein>
    <submittedName>
        <fullName evidence="1">Uncharacterized protein</fullName>
    </submittedName>
</protein>
<dbReference type="EMBL" id="JBBPBM010000002">
    <property type="protein sequence ID" value="KAK8596369.1"/>
    <property type="molecule type" value="Genomic_DNA"/>
</dbReference>